<dbReference type="Pfam" id="PF19631">
    <property type="entry name" value="Trypco2"/>
    <property type="match status" value="1"/>
</dbReference>
<protein>
    <recommendedName>
        <fullName evidence="1">Trypsin-co-occurring domain-containing protein</fullName>
    </recommendedName>
</protein>
<dbReference type="KEGG" id="sfk:KY5_6581"/>
<evidence type="ECO:0000259" key="1">
    <source>
        <dbReference type="Pfam" id="PF19631"/>
    </source>
</evidence>
<evidence type="ECO:0000313" key="2">
    <source>
        <dbReference type="EMBL" id="ATL31599.1"/>
    </source>
</evidence>
<name>A0A291QIP9_9ACTN</name>
<dbReference type="AlphaFoldDB" id="A0A291QIP9"/>
<gene>
    <name evidence="2" type="ORF">KY5_6581</name>
</gene>
<dbReference type="InterPro" id="IPR045608">
    <property type="entry name" value="Trypco2"/>
</dbReference>
<sequence>MAEGIGVGEAVQALRDELMAAAVAGAASGVKFEVGPIEMEFAFTLTKEGTAKVGLSKIFSSVVSADVSGKVAKEDVHRVKLVLTPKDGSGGPLLISNQDKADVGKLDSSFGR</sequence>
<reference evidence="2 3" key="1">
    <citation type="submission" date="2017-08" db="EMBL/GenBank/DDBJ databases">
        <title>Complete Genome Sequence of Streptomyces formicae KY5, the formicamycin producer.</title>
        <authorList>
            <person name="Holmes N.A."/>
            <person name="Devine R."/>
            <person name="Qin Z."/>
            <person name="Seipke R.F."/>
            <person name="Wilkinson B."/>
            <person name="Hutchings M.I."/>
        </authorList>
    </citation>
    <scope>NUCLEOTIDE SEQUENCE [LARGE SCALE GENOMIC DNA]</scope>
    <source>
        <strain evidence="2 3">KY5</strain>
    </source>
</reference>
<keyword evidence="3" id="KW-1185">Reference proteome</keyword>
<evidence type="ECO:0000313" key="3">
    <source>
        <dbReference type="Proteomes" id="UP000221011"/>
    </source>
</evidence>
<feature type="domain" description="Trypsin-co-occurring" evidence="1">
    <location>
        <begin position="5"/>
        <end position="85"/>
    </location>
</feature>
<dbReference type="Proteomes" id="UP000221011">
    <property type="component" value="Chromosome"/>
</dbReference>
<organism evidence="2 3">
    <name type="scientific">Streptomyces formicae</name>
    <dbReference type="NCBI Taxonomy" id="1616117"/>
    <lineage>
        <taxon>Bacteria</taxon>
        <taxon>Bacillati</taxon>
        <taxon>Actinomycetota</taxon>
        <taxon>Actinomycetes</taxon>
        <taxon>Kitasatosporales</taxon>
        <taxon>Streptomycetaceae</taxon>
        <taxon>Streptomyces</taxon>
    </lineage>
</organism>
<accession>A0A291QIP9</accession>
<dbReference type="EMBL" id="CP022685">
    <property type="protein sequence ID" value="ATL31599.1"/>
    <property type="molecule type" value="Genomic_DNA"/>
</dbReference>
<dbReference type="RefSeq" id="WP_098245692.1">
    <property type="nucleotide sequence ID" value="NZ_CP022685.1"/>
</dbReference>
<proteinExistence type="predicted"/>